<feature type="domain" description="Acyl-CoA dehydrogenase/oxidase C-terminal" evidence="7">
    <location>
        <begin position="228"/>
        <end position="377"/>
    </location>
</feature>
<reference evidence="10 11" key="1">
    <citation type="submission" date="2021-07" db="EMBL/GenBank/DDBJ databases">
        <title>Sequencing Streptomyces halstedii LGO-A4 genome an citrus endophytic actinomycete.</title>
        <authorList>
            <person name="Samborskyy M."/>
            <person name="Scott N."/>
            <person name="Deglau R."/>
            <person name="Dickens S."/>
            <person name="Oliveira L.G."/>
        </authorList>
    </citation>
    <scope>NUCLEOTIDE SEQUENCE [LARGE SCALE GENOMIC DNA]</scope>
    <source>
        <strain evidence="10 11">LGO-A4</strain>
    </source>
</reference>
<proteinExistence type="inferred from homology"/>
<organism evidence="10 11">
    <name type="scientific">Streptomyces halstedii</name>
    <dbReference type="NCBI Taxonomy" id="1944"/>
    <lineage>
        <taxon>Bacteria</taxon>
        <taxon>Bacillati</taxon>
        <taxon>Actinomycetota</taxon>
        <taxon>Actinomycetes</taxon>
        <taxon>Kitasatosporales</taxon>
        <taxon>Streptomycetaceae</taxon>
        <taxon>Streptomyces</taxon>
    </lineage>
</organism>
<sequence>MQLRESAAHHELRRELRAYFSGLMPEDERRRAGEEGVGGDRFREVVKRLGSDGWLGIGWPTEYGGQGRPAEDQYVFFDEVQRAGLPFPFVTVNTVGPTLMAYGSEEQRKRYLPGILSGDVVFAIGYTEPAAGTDLASLTTRAVRDGDSYVVDGSKIFTSGANTADHIWLAARTDPDAPRHQGISILIVPTSDEGFSWSPVRTVGGMVVTATYYSGVRVPATDVVGEVNGGWRLITAQLNHERIGLAALGGRMIQLWEQVLDWARENGTADIPWVRREFARTHARLEAMRLMNWKMTAAVARDTLTGADAGAAKAYGTETHIDVQRGLTQILGAAGRVRPESPGAVLAGQVEQLSRQGIVNTFGGGVNEVLRDMVATQGLGLPRERRGA</sequence>
<dbReference type="InterPro" id="IPR006091">
    <property type="entry name" value="Acyl-CoA_Oxase/DH_mid-dom"/>
</dbReference>
<dbReference type="InterPro" id="IPR013786">
    <property type="entry name" value="AcylCoA_DH/ox_N"/>
</dbReference>
<dbReference type="Pfam" id="PF02770">
    <property type="entry name" value="Acyl-CoA_dh_M"/>
    <property type="match status" value="1"/>
</dbReference>
<evidence type="ECO:0000256" key="4">
    <source>
        <dbReference type="ARBA" id="ARBA00022827"/>
    </source>
</evidence>
<keyword evidence="11" id="KW-1185">Reference proteome</keyword>
<dbReference type="Pfam" id="PF00441">
    <property type="entry name" value="Acyl-CoA_dh_1"/>
    <property type="match status" value="1"/>
</dbReference>
<dbReference type="EMBL" id="JAHUVW010000001">
    <property type="protein sequence ID" value="MBV7672506.1"/>
    <property type="molecule type" value="Genomic_DNA"/>
</dbReference>
<dbReference type="InterPro" id="IPR009100">
    <property type="entry name" value="AcylCoA_DH/oxidase_NM_dom_sf"/>
</dbReference>
<keyword evidence="3 6" id="KW-0285">Flavoprotein</keyword>
<feature type="domain" description="Acyl-CoA dehydrogenase/oxidase N-terminal" evidence="9">
    <location>
        <begin position="7"/>
        <end position="119"/>
    </location>
</feature>
<evidence type="ECO:0000256" key="3">
    <source>
        <dbReference type="ARBA" id="ARBA00022630"/>
    </source>
</evidence>
<accession>A0ABS6TWH5</accession>
<evidence type="ECO:0000256" key="6">
    <source>
        <dbReference type="RuleBase" id="RU362125"/>
    </source>
</evidence>
<keyword evidence="5 6" id="KW-0560">Oxidoreductase</keyword>
<dbReference type="Proteomes" id="UP000735541">
    <property type="component" value="Unassembled WGS sequence"/>
</dbReference>
<feature type="domain" description="Acyl-CoA oxidase/dehydrogenase middle" evidence="8">
    <location>
        <begin position="123"/>
        <end position="207"/>
    </location>
</feature>
<evidence type="ECO:0000259" key="7">
    <source>
        <dbReference type="Pfam" id="PF00441"/>
    </source>
</evidence>
<comment type="similarity">
    <text evidence="2 6">Belongs to the acyl-CoA dehydrogenase family.</text>
</comment>
<dbReference type="InterPro" id="IPR046373">
    <property type="entry name" value="Acyl-CoA_Oxase/DH_mid-dom_sf"/>
</dbReference>
<dbReference type="SUPFAM" id="SSF47203">
    <property type="entry name" value="Acyl-CoA dehydrogenase C-terminal domain-like"/>
    <property type="match status" value="1"/>
</dbReference>
<protein>
    <submittedName>
        <fullName evidence="10">Acyl-CoA dehydrogenase family protein</fullName>
    </submittedName>
</protein>
<dbReference type="Gene3D" id="2.40.110.10">
    <property type="entry name" value="Butyryl-CoA Dehydrogenase, subunit A, domain 2"/>
    <property type="match status" value="1"/>
</dbReference>
<evidence type="ECO:0000256" key="5">
    <source>
        <dbReference type="ARBA" id="ARBA00023002"/>
    </source>
</evidence>
<evidence type="ECO:0000259" key="9">
    <source>
        <dbReference type="Pfam" id="PF02771"/>
    </source>
</evidence>
<dbReference type="RefSeq" id="WP_228871383.1">
    <property type="nucleotide sequence ID" value="NZ_JAHUVW010000001.1"/>
</dbReference>
<keyword evidence="4 6" id="KW-0274">FAD</keyword>
<dbReference type="PANTHER" id="PTHR43292:SF3">
    <property type="entry name" value="ACYL-COA DEHYDROGENASE FADE29"/>
    <property type="match status" value="1"/>
</dbReference>
<comment type="caution">
    <text evidence="10">The sequence shown here is derived from an EMBL/GenBank/DDBJ whole genome shotgun (WGS) entry which is preliminary data.</text>
</comment>
<dbReference type="InterPro" id="IPR037069">
    <property type="entry name" value="AcylCoA_DH/ox_N_sf"/>
</dbReference>
<dbReference type="Gene3D" id="1.10.540.10">
    <property type="entry name" value="Acyl-CoA dehydrogenase/oxidase, N-terminal domain"/>
    <property type="match status" value="1"/>
</dbReference>
<dbReference type="InterPro" id="IPR009075">
    <property type="entry name" value="AcylCo_DH/oxidase_C"/>
</dbReference>
<gene>
    <name evidence="10" type="ORF">STHAL_23950</name>
</gene>
<dbReference type="Pfam" id="PF02771">
    <property type="entry name" value="Acyl-CoA_dh_N"/>
    <property type="match status" value="1"/>
</dbReference>
<dbReference type="InterPro" id="IPR052161">
    <property type="entry name" value="Mycobact_Acyl-CoA_DH"/>
</dbReference>
<evidence type="ECO:0000256" key="2">
    <source>
        <dbReference type="ARBA" id="ARBA00009347"/>
    </source>
</evidence>
<dbReference type="Gene3D" id="1.20.140.10">
    <property type="entry name" value="Butyryl-CoA Dehydrogenase, subunit A, domain 3"/>
    <property type="match status" value="1"/>
</dbReference>
<dbReference type="InterPro" id="IPR036250">
    <property type="entry name" value="AcylCo_DH-like_C"/>
</dbReference>
<dbReference type="PANTHER" id="PTHR43292">
    <property type="entry name" value="ACYL-COA DEHYDROGENASE"/>
    <property type="match status" value="1"/>
</dbReference>
<dbReference type="SUPFAM" id="SSF56645">
    <property type="entry name" value="Acyl-CoA dehydrogenase NM domain-like"/>
    <property type="match status" value="1"/>
</dbReference>
<evidence type="ECO:0000256" key="1">
    <source>
        <dbReference type="ARBA" id="ARBA00001974"/>
    </source>
</evidence>
<evidence type="ECO:0000313" key="11">
    <source>
        <dbReference type="Proteomes" id="UP000735541"/>
    </source>
</evidence>
<comment type="cofactor">
    <cofactor evidence="1 6">
        <name>FAD</name>
        <dbReference type="ChEBI" id="CHEBI:57692"/>
    </cofactor>
</comment>
<evidence type="ECO:0000313" key="10">
    <source>
        <dbReference type="EMBL" id="MBV7672506.1"/>
    </source>
</evidence>
<name>A0ABS6TWH5_STRHA</name>
<evidence type="ECO:0000259" key="8">
    <source>
        <dbReference type="Pfam" id="PF02770"/>
    </source>
</evidence>